<dbReference type="SUPFAM" id="SSF47459">
    <property type="entry name" value="HLH, helix-loop-helix DNA-binding domain"/>
    <property type="match status" value="1"/>
</dbReference>
<dbReference type="PANTHER" id="PTHR45844">
    <property type="entry name" value="TRANSCRIPTION FACTOR BHLH30"/>
    <property type="match status" value="1"/>
</dbReference>
<gene>
    <name evidence="8" type="ORF">M8C21_029385</name>
</gene>
<keyword evidence="4" id="KW-0804">Transcription</keyword>
<dbReference type="EMBL" id="JAMZMK010008638">
    <property type="protein sequence ID" value="KAI7739318.1"/>
    <property type="molecule type" value="Genomic_DNA"/>
</dbReference>
<proteinExistence type="predicted"/>
<accession>A0AAD5GGS3</accession>
<keyword evidence="2" id="KW-0805">Transcription regulation</keyword>
<dbReference type="InterPro" id="IPR045847">
    <property type="entry name" value="AIG1-like"/>
</dbReference>
<evidence type="ECO:0000313" key="9">
    <source>
        <dbReference type="Proteomes" id="UP001206925"/>
    </source>
</evidence>
<dbReference type="InterPro" id="IPR036638">
    <property type="entry name" value="HLH_DNA-bd_sf"/>
</dbReference>
<evidence type="ECO:0000256" key="4">
    <source>
        <dbReference type="ARBA" id="ARBA00023163"/>
    </source>
</evidence>
<keyword evidence="3" id="KW-0238">DNA-binding</keyword>
<protein>
    <recommendedName>
        <fullName evidence="7">BHLH domain-containing protein</fullName>
    </recommendedName>
</protein>
<dbReference type="Pfam" id="PF00010">
    <property type="entry name" value="HLH"/>
    <property type="match status" value="1"/>
</dbReference>
<keyword evidence="5" id="KW-0539">Nucleus</keyword>
<dbReference type="GO" id="GO:0046983">
    <property type="term" value="F:protein dimerization activity"/>
    <property type="evidence" value="ECO:0007669"/>
    <property type="project" value="InterPro"/>
</dbReference>
<dbReference type="Gene3D" id="4.10.280.10">
    <property type="entry name" value="Helix-loop-helix DNA-binding domain"/>
    <property type="match status" value="1"/>
</dbReference>
<dbReference type="GO" id="GO:0003700">
    <property type="term" value="F:DNA-binding transcription factor activity"/>
    <property type="evidence" value="ECO:0007669"/>
    <property type="project" value="InterPro"/>
</dbReference>
<feature type="region of interest" description="Disordered" evidence="6">
    <location>
        <begin position="1"/>
        <end position="20"/>
    </location>
</feature>
<comment type="caution">
    <text evidence="8">The sequence shown here is derived from an EMBL/GenBank/DDBJ whole genome shotgun (WGS) entry which is preliminary data.</text>
</comment>
<sequence length="287" mass="32625">MHSHLNHHHTTTENNHLPPHMLLQPLSSYTTTNNHPYTLLDQHTFNESLTTDSSHPSRSVSLSSASINHKEAEKRRRERINFHLNRLRNILPCNSKTDKATLLAKVVERLRELKQTTIEMDYHESIPSETDEITVISLRNNVNDKRVIIKATMCCDEDRSDLLADMLQTLGSLQLSPVKVEIVAVGGRIRNIVLVECDCQRDECGELVQCVREALGCLVSSNLGSNQSSKRRRMMSFSYNGADNSECRLQWCMKDGVSAIVVPTALSMGYDHVALKSEFELQWCRRI</sequence>
<evidence type="ECO:0000256" key="5">
    <source>
        <dbReference type="ARBA" id="ARBA00023242"/>
    </source>
</evidence>
<evidence type="ECO:0000313" key="8">
    <source>
        <dbReference type="EMBL" id="KAI7739318.1"/>
    </source>
</evidence>
<reference evidence="8" key="1">
    <citation type="submission" date="2022-06" db="EMBL/GenBank/DDBJ databases">
        <title>Uncovering the hologenomic basis of an extraordinary plant invasion.</title>
        <authorList>
            <person name="Bieker V.C."/>
            <person name="Martin M.D."/>
            <person name="Gilbert T."/>
            <person name="Hodgins K."/>
            <person name="Battlay P."/>
            <person name="Petersen B."/>
            <person name="Wilson J."/>
        </authorList>
    </citation>
    <scope>NUCLEOTIDE SEQUENCE</scope>
    <source>
        <strain evidence="8">AA19_3_7</strain>
        <tissue evidence="8">Leaf</tissue>
    </source>
</reference>
<evidence type="ECO:0000256" key="2">
    <source>
        <dbReference type="ARBA" id="ARBA00023015"/>
    </source>
</evidence>
<feature type="region of interest" description="Disordered" evidence="6">
    <location>
        <begin position="48"/>
        <end position="74"/>
    </location>
</feature>
<feature type="domain" description="BHLH" evidence="7">
    <location>
        <begin position="64"/>
        <end position="113"/>
    </location>
</feature>
<keyword evidence="9" id="KW-1185">Reference proteome</keyword>
<evidence type="ECO:0000256" key="3">
    <source>
        <dbReference type="ARBA" id="ARBA00023125"/>
    </source>
</evidence>
<dbReference type="PANTHER" id="PTHR45844:SF19">
    <property type="entry name" value="TRANSCRIPTION FACTOR BHLH106-RELATED"/>
    <property type="match status" value="1"/>
</dbReference>
<dbReference type="InterPro" id="IPR011598">
    <property type="entry name" value="bHLH_dom"/>
</dbReference>
<dbReference type="SMART" id="SM00353">
    <property type="entry name" value="HLH"/>
    <property type="match status" value="1"/>
</dbReference>
<organism evidence="8 9">
    <name type="scientific">Ambrosia artemisiifolia</name>
    <name type="common">Common ragweed</name>
    <dbReference type="NCBI Taxonomy" id="4212"/>
    <lineage>
        <taxon>Eukaryota</taxon>
        <taxon>Viridiplantae</taxon>
        <taxon>Streptophyta</taxon>
        <taxon>Embryophyta</taxon>
        <taxon>Tracheophyta</taxon>
        <taxon>Spermatophyta</taxon>
        <taxon>Magnoliopsida</taxon>
        <taxon>eudicotyledons</taxon>
        <taxon>Gunneridae</taxon>
        <taxon>Pentapetalae</taxon>
        <taxon>asterids</taxon>
        <taxon>campanulids</taxon>
        <taxon>Asterales</taxon>
        <taxon>Asteraceae</taxon>
        <taxon>Asteroideae</taxon>
        <taxon>Heliantheae alliance</taxon>
        <taxon>Heliantheae</taxon>
        <taxon>Ambrosia</taxon>
    </lineage>
</organism>
<evidence type="ECO:0000256" key="6">
    <source>
        <dbReference type="SAM" id="MobiDB-lite"/>
    </source>
</evidence>
<evidence type="ECO:0000259" key="7">
    <source>
        <dbReference type="PROSITE" id="PS50888"/>
    </source>
</evidence>
<dbReference type="GO" id="GO:0003677">
    <property type="term" value="F:DNA binding"/>
    <property type="evidence" value="ECO:0007669"/>
    <property type="project" value="UniProtKB-KW"/>
</dbReference>
<name>A0AAD5GGS3_AMBAR</name>
<comment type="subcellular location">
    <subcellularLocation>
        <location evidence="1">Nucleus</location>
    </subcellularLocation>
</comment>
<dbReference type="Proteomes" id="UP001206925">
    <property type="component" value="Unassembled WGS sequence"/>
</dbReference>
<dbReference type="PROSITE" id="PS50888">
    <property type="entry name" value="BHLH"/>
    <property type="match status" value="1"/>
</dbReference>
<dbReference type="AlphaFoldDB" id="A0AAD5GGS3"/>
<dbReference type="GO" id="GO:0005634">
    <property type="term" value="C:nucleus"/>
    <property type="evidence" value="ECO:0007669"/>
    <property type="project" value="UniProtKB-SubCell"/>
</dbReference>
<evidence type="ECO:0000256" key="1">
    <source>
        <dbReference type="ARBA" id="ARBA00004123"/>
    </source>
</evidence>
<feature type="compositionally biased region" description="Low complexity" evidence="6">
    <location>
        <begin position="53"/>
        <end position="66"/>
    </location>
</feature>